<dbReference type="InterPro" id="IPR027377">
    <property type="entry name" value="ZAR1/RTP1-5-like_Znf-3CxxC"/>
</dbReference>
<dbReference type="PANTHER" id="PTHR14402">
    <property type="entry name" value="RECEPTOR TRANSPORTING PROTEIN"/>
    <property type="match status" value="1"/>
</dbReference>
<gene>
    <name evidence="9" type="primary">Contig11947.g12781</name>
    <name evidence="9" type="ORF">STYLEM_6830</name>
</gene>
<evidence type="ECO:0000313" key="9">
    <source>
        <dbReference type="EMBL" id="CDW77863.1"/>
    </source>
</evidence>
<reference evidence="9 10" key="1">
    <citation type="submission" date="2014-06" db="EMBL/GenBank/DDBJ databases">
        <authorList>
            <person name="Swart Estienne"/>
        </authorList>
    </citation>
    <scope>NUCLEOTIDE SEQUENCE [LARGE SCALE GENOMIC DNA]</scope>
    <source>
        <strain evidence="9 10">130c</strain>
    </source>
</reference>
<sequence>MVDISQMLFDRIKAELKEYEISVRIQKTSKLTSKFERGYKSKLKFYCDECYRNWNSAQGQVTINYYLDRGNQELEYNAETYRQQCSECKQYCEPELYFDEVKRLSEWFAKDVINILYGIKKTPTTKPKESNMNTPHQSELCEACKLGKCKVQKENNLEQLFGKMNLGTQKRNQNYGDRDFLVDFLSNLQ</sequence>
<dbReference type="AlphaFoldDB" id="A0A078AAP4"/>
<dbReference type="GO" id="GO:0051205">
    <property type="term" value="P:protein insertion into membrane"/>
    <property type="evidence" value="ECO:0007669"/>
    <property type="project" value="TreeGrafter"/>
</dbReference>
<evidence type="ECO:0000256" key="6">
    <source>
        <dbReference type="ARBA" id="ARBA00022989"/>
    </source>
</evidence>
<keyword evidence="7" id="KW-0472">Membrane</keyword>
<dbReference type="InterPro" id="IPR026096">
    <property type="entry name" value="R-trans_p"/>
</dbReference>
<dbReference type="Pfam" id="PF13695">
    <property type="entry name" value="Zn_ribbon_3CxxC"/>
    <property type="match status" value="1"/>
</dbReference>
<dbReference type="GO" id="GO:0016020">
    <property type="term" value="C:membrane"/>
    <property type="evidence" value="ECO:0007669"/>
    <property type="project" value="UniProtKB-SubCell"/>
</dbReference>
<keyword evidence="5" id="KW-0862">Zinc</keyword>
<protein>
    <recommendedName>
        <fullName evidence="8">3CxxC-type domain-containing protein</fullName>
    </recommendedName>
</protein>
<keyword evidence="4" id="KW-0863">Zinc-finger</keyword>
<evidence type="ECO:0000256" key="1">
    <source>
        <dbReference type="ARBA" id="ARBA00004167"/>
    </source>
</evidence>
<proteinExistence type="predicted"/>
<name>A0A078AAP4_STYLE</name>
<dbReference type="InParanoid" id="A0A078AAP4"/>
<dbReference type="SMART" id="SM01328">
    <property type="entry name" value="zf-3CxxC"/>
    <property type="match status" value="1"/>
</dbReference>
<dbReference type="Proteomes" id="UP000039865">
    <property type="component" value="Unassembled WGS sequence"/>
</dbReference>
<evidence type="ECO:0000256" key="4">
    <source>
        <dbReference type="ARBA" id="ARBA00022771"/>
    </source>
</evidence>
<keyword evidence="10" id="KW-1185">Reference proteome</keyword>
<organism evidence="9 10">
    <name type="scientific">Stylonychia lemnae</name>
    <name type="common">Ciliate</name>
    <dbReference type="NCBI Taxonomy" id="5949"/>
    <lineage>
        <taxon>Eukaryota</taxon>
        <taxon>Sar</taxon>
        <taxon>Alveolata</taxon>
        <taxon>Ciliophora</taxon>
        <taxon>Intramacronucleata</taxon>
        <taxon>Spirotrichea</taxon>
        <taxon>Stichotrichia</taxon>
        <taxon>Sporadotrichida</taxon>
        <taxon>Oxytrichidae</taxon>
        <taxon>Stylonychinae</taxon>
        <taxon>Stylonychia</taxon>
    </lineage>
</organism>
<keyword evidence="2" id="KW-0812">Transmembrane</keyword>
<dbReference type="PANTHER" id="PTHR14402:SF10">
    <property type="entry name" value="3CXXC-TYPE DOMAIN-CONTAINING PROTEIN"/>
    <property type="match status" value="1"/>
</dbReference>
<feature type="domain" description="3CxxC-type" evidence="8">
    <location>
        <begin position="40"/>
        <end position="147"/>
    </location>
</feature>
<evidence type="ECO:0000259" key="8">
    <source>
        <dbReference type="SMART" id="SM01328"/>
    </source>
</evidence>
<keyword evidence="6" id="KW-1133">Transmembrane helix</keyword>
<dbReference type="GO" id="GO:0006612">
    <property type="term" value="P:protein targeting to membrane"/>
    <property type="evidence" value="ECO:0007669"/>
    <property type="project" value="TreeGrafter"/>
</dbReference>
<keyword evidence="3" id="KW-0479">Metal-binding</keyword>
<comment type="subcellular location">
    <subcellularLocation>
        <location evidence="1">Membrane</location>
        <topology evidence="1">Single-pass membrane protein</topology>
    </subcellularLocation>
</comment>
<dbReference type="EMBL" id="CCKQ01006545">
    <property type="protein sequence ID" value="CDW77863.1"/>
    <property type="molecule type" value="Genomic_DNA"/>
</dbReference>
<evidence type="ECO:0000256" key="5">
    <source>
        <dbReference type="ARBA" id="ARBA00022833"/>
    </source>
</evidence>
<evidence type="ECO:0000313" key="10">
    <source>
        <dbReference type="Proteomes" id="UP000039865"/>
    </source>
</evidence>
<evidence type="ECO:0000256" key="7">
    <source>
        <dbReference type="ARBA" id="ARBA00023136"/>
    </source>
</evidence>
<dbReference type="OrthoDB" id="8121437at2759"/>
<accession>A0A078AAP4</accession>
<dbReference type="GO" id="GO:0031849">
    <property type="term" value="F:olfactory receptor binding"/>
    <property type="evidence" value="ECO:0007669"/>
    <property type="project" value="TreeGrafter"/>
</dbReference>
<evidence type="ECO:0000256" key="2">
    <source>
        <dbReference type="ARBA" id="ARBA00022692"/>
    </source>
</evidence>
<evidence type="ECO:0000256" key="3">
    <source>
        <dbReference type="ARBA" id="ARBA00022723"/>
    </source>
</evidence>
<dbReference type="GO" id="GO:0008270">
    <property type="term" value="F:zinc ion binding"/>
    <property type="evidence" value="ECO:0007669"/>
    <property type="project" value="UniProtKB-KW"/>
</dbReference>